<reference evidence="2" key="1">
    <citation type="submission" date="2014-03" db="EMBL/GenBank/DDBJ databases">
        <title>The sialotranscriptome of Amblyomma triste, Amblyomma parvum and Amblyomma cajennense ticks, uncovered by 454-based RNA-seq.</title>
        <authorList>
            <person name="Garcia G.R."/>
            <person name="Gardinassi L.G."/>
            <person name="Ribeiro J.M."/>
            <person name="Anatriello E."/>
            <person name="Ferreira B.R."/>
            <person name="Moreira H.N."/>
            <person name="Mafra C."/>
            <person name="Olegario M.M."/>
            <person name="Szabo P.J."/>
            <person name="Miranda-Santos I.K."/>
            <person name="Maruyama S.R."/>
        </authorList>
    </citation>
    <scope>NUCLEOTIDE SEQUENCE</scope>
    <source>
        <strain evidence="2">Mato Grasso do Sul</strain>
        <tissue evidence="2">Salivary glands</tissue>
    </source>
</reference>
<dbReference type="InterPro" id="IPR012674">
    <property type="entry name" value="Calycin"/>
</dbReference>
<keyword evidence="1" id="KW-0732">Signal</keyword>
<feature type="signal peptide" evidence="1">
    <location>
        <begin position="1"/>
        <end position="18"/>
    </location>
</feature>
<dbReference type="Pfam" id="PF02098">
    <property type="entry name" value="His_binding"/>
    <property type="match status" value="1"/>
</dbReference>
<dbReference type="InterPro" id="IPR002970">
    <property type="entry name" value="Tick_his-bd"/>
</dbReference>
<dbReference type="EMBL" id="GBBM01004536">
    <property type="protein sequence ID" value="JAC30882.1"/>
    <property type="molecule type" value="mRNA"/>
</dbReference>
<dbReference type="Gene3D" id="2.40.128.20">
    <property type="match status" value="1"/>
</dbReference>
<accession>A0A023GAH9</accession>
<proteinExistence type="evidence at transcript level"/>
<evidence type="ECO:0000256" key="1">
    <source>
        <dbReference type="SAM" id="SignalP"/>
    </source>
</evidence>
<feature type="chain" id="PRO_5001517407" evidence="1">
    <location>
        <begin position="19"/>
        <end position="196"/>
    </location>
</feature>
<dbReference type="SUPFAM" id="SSF50814">
    <property type="entry name" value="Lipocalins"/>
    <property type="match status" value="1"/>
</dbReference>
<sequence length="196" mass="22281">MGIFGCICILASVMCVSGIFYEEDPAHFHHQHASEITFVNDLLYVKEQSQSLYQLPANPCQAMRRLSQVDPNTFKFIVYYALPAERSRNAFVTTLTTTTTGRHAHPNSIAHQTLQGGHVFHFKVMFADQRMGCFILTTFTPHYGKGCRLLQTSASINKPVPKECDKVYSENCPKENVRIYYPHCPWGMSRIVSLRS</sequence>
<organism evidence="2">
    <name type="scientific">Amblyomma triste</name>
    <name type="common">Neotropical tick</name>
    <dbReference type="NCBI Taxonomy" id="251400"/>
    <lineage>
        <taxon>Eukaryota</taxon>
        <taxon>Metazoa</taxon>
        <taxon>Ecdysozoa</taxon>
        <taxon>Arthropoda</taxon>
        <taxon>Chelicerata</taxon>
        <taxon>Arachnida</taxon>
        <taxon>Acari</taxon>
        <taxon>Parasitiformes</taxon>
        <taxon>Ixodida</taxon>
        <taxon>Ixodoidea</taxon>
        <taxon>Ixodidae</taxon>
        <taxon>Amblyomminae</taxon>
        <taxon>Amblyomma</taxon>
    </lineage>
</organism>
<protein>
    <submittedName>
        <fullName evidence="2">Putative licpodalin-4 1</fullName>
    </submittedName>
</protein>
<evidence type="ECO:0000313" key="2">
    <source>
        <dbReference type="EMBL" id="JAC30882.1"/>
    </source>
</evidence>
<name>A0A023GAH9_AMBTT</name>
<dbReference type="GO" id="GO:0030682">
    <property type="term" value="P:symbiont-mediated perturbation of host defenses"/>
    <property type="evidence" value="ECO:0007669"/>
    <property type="project" value="InterPro"/>
</dbReference>
<dbReference type="AlphaFoldDB" id="A0A023GAH9"/>
<dbReference type="GO" id="GO:0043176">
    <property type="term" value="F:amine binding"/>
    <property type="evidence" value="ECO:0007669"/>
    <property type="project" value="InterPro"/>
</dbReference>